<accession>A0ABQ4QK53</accession>
<dbReference type="EMBL" id="BPQG01000053">
    <property type="protein sequence ID" value="GJD45628.1"/>
    <property type="molecule type" value="Genomic_DNA"/>
</dbReference>
<dbReference type="RefSeq" id="WP_238272617.1">
    <property type="nucleotide sequence ID" value="NZ_BPQG01000053.1"/>
</dbReference>
<evidence type="ECO:0008006" key="3">
    <source>
        <dbReference type="Google" id="ProtNLM"/>
    </source>
</evidence>
<organism evidence="1 2">
    <name type="scientific">Methylobacterium cerastii</name>
    <dbReference type="NCBI Taxonomy" id="932741"/>
    <lineage>
        <taxon>Bacteria</taxon>
        <taxon>Pseudomonadati</taxon>
        <taxon>Pseudomonadota</taxon>
        <taxon>Alphaproteobacteria</taxon>
        <taxon>Hyphomicrobiales</taxon>
        <taxon>Methylobacteriaceae</taxon>
        <taxon>Methylobacterium</taxon>
    </lineage>
</organism>
<proteinExistence type="predicted"/>
<evidence type="ECO:0000313" key="2">
    <source>
        <dbReference type="Proteomes" id="UP001055117"/>
    </source>
</evidence>
<comment type="caution">
    <text evidence="1">The sequence shown here is derived from an EMBL/GenBank/DDBJ whole genome shotgun (WGS) entry which is preliminary data.</text>
</comment>
<protein>
    <recommendedName>
        <fullName evidence="3">Secreted protein</fullName>
    </recommendedName>
</protein>
<name>A0ABQ4QK53_9HYPH</name>
<gene>
    <name evidence="1" type="ORF">AFCDBAGC_3502</name>
</gene>
<evidence type="ECO:0000313" key="1">
    <source>
        <dbReference type="EMBL" id="GJD45628.1"/>
    </source>
</evidence>
<dbReference type="Pfam" id="PF22011">
    <property type="entry name" value="DUF6931"/>
    <property type="match status" value="1"/>
</dbReference>
<dbReference type="InterPro" id="IPR053855">
    <property type="entry name" value="DUF6931"/>
</dbReference>
<dbReference type="Proteomes" id="UP001055117">
    <property type="component" value="Unassembled WGS sequence"/>
</dbReference>
<keyword evidence="2" id="KW-1185">Reference proteome</keyword>
<reference evidence="1 2" key="1">
    <citation type="journal article" date="2021" name="Front. Microbiol.">
        <title>Comprehensive Comparative Genomics and Phenotyping of Methylobacterium Species.</title>
        <authorList>
            <person name="Alessa O."/>
            <person name="Ogura Y."/>
            <person name="Fujitani Y."/>
            <person name="Takami H."/>
            <person name="Hayashi T."/>
            <person name="Sahin N."/>
            <person name="Tani A."/>
        </authorList>
    </citation>
    <scope>NUCLEOTIDE SEQUENCE [LARGE SCALE GENOMIC DNA]</scope>
    <source>
        <strain evidence="1 2">DSM 23679</strain>
    </source>
</reference>
<sequence>MTKLRFSTALEVFEAFPSLRDDLQSAPTAESPPVFLRALGTSVTPEDGVAFCAYALDRRESVWWASQCVRRLPPMPFAADAAIEAADAWVHEPREAQRLAALRLGMASDRRAPTTWLALAAGWSGGNIAPAGMGITHPEPHYTARAARVAILSGLARVTAHDRRAQLARCLDAGLHLMRNVD</sequence>